<dbReference type="InterPro" id="IPR006665">
    <property type="entry name" value="OmpA-like"/>
</dbReference>
<accession>A0A2N9JF38</accession>
<dbReference type="PANTHER" id="PTHR30329">
    <property type="entry name" value="STATOR ELEMENT OF FLAGELLAR MOTOR COMPLEX"/>
    <property type="match status" value="1"/>
</dbReference>
<evidence type="ECO:0000256" key="2">
    <source>
        <dbReference type="ARBA" id="ARBA00023136"/>
    </source>
</evidence>
<dbReference type="AlphaFoldDB" id="A0A2N9JF38"/>
<keyword evidence="8" id="KW-1185">Reference proteome</keyword>
<proteinExistence type="predicted"/>
<evidence type="ECO:0000256" key="3">
    <source>
        <dbReference type="ARBA" id="ARBA00023237"/>
    </source>
</evidence>
<dbReference type="PANTHER" id="PTHR30329:SF21">
    <property type="entry name" value="LIPOPROTEIN YIAD-RELATED"/>
    <property type="match status" value="1"/>
</dbReference>
<dbReference type="KEGG" id="mgg:MPLG2_1716"/>
<dbReference type="PROSITE" id="PS51123">
    <property type="entry name" value="OMPA_2"/>
    <property type="match status" value="1"/>
</dbReference>
<dbReference type="EMBL" id="LT985188">
    <property type="protein sequence ID" value="SPD86752.1"/>
    <property type="molecule type" value="Genomic_DNA"/>
</dbReference>
<evidence type="ECO:0000256" key="4">
    <source>
        <dbReference type="PROSITE-ProRule" id="PRU00473"/>
    </source>
</evidence>
<dbReference type="InterPro" id="IPR006664">
    <property type="entry name" value="OMP_bac"/>
</dbReference>
<dbReference type="InterPro" id="IPR036737">
    <property type="entry name" value="OmpA-like_sf"/>
</dbReference>
<keyword evidence="2 4" id="KW-0472">Membrane</keyword>
<dbReference type="Gene3D" id="3.30.1330.60">
    <property type="entry name" value="OmpA-like domain"/>
    <property type="match status" value="1"/>
</dbReference>
<feature type="chain" id="PRO_5014970899" description="OmpA-like domain-containing protein" evidence="5">
    <location>
        <begin position="28"/>
        <end position="182"/>
    </location>
</feature>
<evidence type="ECO:0000313" key="8">
    <source>
        <dbReference type="Proteomes" id="UP000238164"/>
    </source>
</evidence>
<gene>
    <name evidence="7" type="ORF">MPLG2_1716</name>
</gene>
<dbReference type="GO" id="GO:0009279">
    <property type="term" value="C:cell outer membrane"/>
    <property type="evidence" value="ECO:0007669"/>
    <property type="project" value="UniProtKB-SubCell"/>
</dbReference>
<evidence type="ECO:0000256" key="1">
    <source>
        <dbReference type="ARBA" id="ARBA00004442"/>
    </source>
</evidence>
<evidence type="ECO:0000256" key="5">
    <source>
        <dbReference type="SAM" id="SignalP"/>
    </source>
</evidence>
<evidence type="ECO:0000259" key="6">
    <source>
        <dbReference type="PROSITE" id="PS51123"/>
    </source>
</evidence>
<dbReference type="CDD" id="cd07185">
    <property type="entry name" value="OmpA_C-like"/>
    <property type="match status" value="1"/>
</dbReference>
<dbReference type="Proteomes" id="UP000238164">
    <property type="component" value="Chromosome 1"/>
</dbReference>
<dbReference type="PRINTS" id="PR01021">
    <property type="entry name" value="OMPADOMAIN"/>
</dbReference>
<feature type="domain" description="OmpA-like" evidence="6">
    <location>
        <begin position="68"/>
        <end position="182"/>
    </location>
</feature>
<keyword evidence="3" id="KW-0998">Cell outer membrane</keyword>
<reference evidence="7 8" key="1">
    <citation type="submission" date="2018-02" db="EMBL/GenBank/DDBJ databases">
        <authorList>
            <person name="Cohen D.B."/>
            <person name="Kent A.D."/>
        </authorList>
    </citation>
    <scope>NUCLEOTIDE SEQUENCE [LARGE SCALE GENOMIC DNA]</scope>
    <source>
        <strain evidence="7">1</strain>
    </source>
</reference>
<organism evidence="7 8">
    <name type="scientific">Micropruina glycogenica</name>
    <dbReference type="NCBI Taxonomy" id="75385"/>
    <lineage>
        <taxon>Bacteria</taxon>
        <taxon>Bacillati</taxon>
        <taxon>Actinomycetota</taxon>
        <taxon>Actinomycetes</taxon>
        <taxon>Propionibacteriales</taxon>
        <taxon>Nocardioidaceae</taxon>
        <taxon>Micropruina</taxon>
    </lineage>
</organism>
<feature type="signal peptide" evidence="5">
    <location>
        <begin position="1"/>
        <end position="27"/>
    </location>
</feature>
<dbReference type="Pfam" id="PF00691">
    <property type="entry name" value="OmpA"/>
    <property type="match status" value="1"/>
</dbReference>
<comment type="subcellular location">
    <subcellularLocation>
        <location evidence="1">Cell outer membrane</location>
    </subcellularLocation>
</comment>
<dbReference type="InterPro" id="IPR050330">
    <property type="entry name" value="Bact_OuterMem_StrucFunc"/>
</dbReference>
<evidence type="ECO:0000313" key="7">
    <source>
        <dbReference type="EMBL" id="SPD86752.1"/>
    </source>
</evidence>
<keyword evidence="5" id="KW-0732">Signal</keyword>
<dbReference type="SUPFAM" id="SSF103088">
    <property type="entry name" value="OmpA-like"/>
    <property type="match status" value="1"/>
</dbReference>
<sequence>MISRVLAAAVIATLMAWALIGPKPATAETTSPDPSTSPVVAEAMALPIEGEVRDLTFPTANLDGSVTEEGTVITLKADVFFAYNKATLNSKASAALDRAAARLKELGATTVRVAGYTDSKGTAAYNRGLSLRRAEAVRAGLATRLPNLTQAVKGYGESRPVASNETAKGRALNRRVTIAVTR</sequence>
<protein>
    <recommendedName>
        <fullName evidence="6">OmpA-like domain-containing protein</fullName>
    </recommendedName>
</protein>
<name>A0A2N9JF38_9ACTN</name>